<sequence>MGVDSEGTKYKLTLDLHGSERRRPQTSQSRVPSSPSSLSSSFRSYQDTSRVSSASREPGEHKVKKNVFFSNETSSGNTDNFDQSSNASSDNGVFPDRRSPVRSSTVSSPRGTPIRAVAKATRDACNNNHASNSRSGSKTRRPPSSRPATASTDTTLRRGRSAKTRPTSQGQPSPKGSENVFEESKSTSARSSRRRVLTGKTKTPVKMEKTSVHSDDDSDSDASSTEPASSPRTLAGSLPQSPTSAAELAALSSSQRQAWAQFETHVKNIDDSTELISRQPRKTFHASNAFQSVMYDLYGNTEYGKSRGFTKFSTRVGHVATFASRFIGRVKSLNAQRNEEQEDEEEYFEDEVDFQPSRETVENAKRGWKILRQYVQELAAEKRMSQTTLTWNMLRHTIKGLSNMERARYDLYRRYGIIPTVLSDGTVVQENSMLSERARSAQANRTGSIPSNQSRGRFSNSATVRRPSMYQPSIGGFSGQMTQNRYTISR</sequence>
<feature type="region of interest" description="Disordered" evidence="1">
    <location>
        <begin position="1"/>
        <end position="244"/>
    </location>
</feature>
<reference evidence="3" key="1">
    <citation type="submission" date="2025-08" db="UniProtKB">
        <authorList>
            <consortium name="RefSeq"/>
        </authorList>
    </citation>
    <scope>IDENTIFICATION</scope>
</reference>
<proteinExistence type="predicted"/>
<dbReference type="RefSeq" id="XP_005105120.1">
    <property type="nucleotide sequence ID" value="XM_005105063.3"/>
</dbReference>
<feature type="compositionally biased region" description="Polar residues" evidence="1">
    <location>
        <begin position="68"/>
        <end position="91"/>
    </location>
</feature>
<accession>A0ABM0JZE0</accession>
<evidence type="ECO:0000256" key="1">
    <source>
        <dbReference type="SAM" id="MobiDB-lite"/>
    </source>
</evidence>
<feature type="region of interest" description="Disordered" evidence="1">
    <location>
        <begin position="437"/>
        <end position="490"/>
    </location>
</feature>
<feature type="compositionally biased region" description="Polar residues" evidence="1">
    <location>
        <begin position="124"/>
        <end position="136"/>
    </location>
</feature>
<feature type="compositionally biased region" description="Low complexity" evidence="1">
    <location>
        <begin position="101"/>
        <end position="113"/>
    </location>
</feature>
<keyword evidence="2" id="KW-1185">Reference proteome</keyword>
<protein>
    <submittedName>
        <fullName evidence="3">Uncharacterized serine-rich protein C215.13</fullName>
    </submittedName>
</protein>
<evidence type="ECO:0000313" key="2">
    <source>
        <dbReference type="Proteomes" id="UP000694888"/>
    </source>
</evidence>
<feature type="compositionally biased region" description="Low complexity" evidence="1">
    <location>
        <begin position="25"/>
        <end position="46"/>
    </location>
</feature>
<feature type="compositionally biased region" description="Basic and acidic residues" evidence="1">
    <location>
        <begin position="1"/>
        <end position="23"/>
    </location>
</feature>
<feature type="compositionally biased region" description="Basic and acidic residues" evidence="1">
    <location>
        <begin position="205"/>
        <end position="215"/>
    </location>
</feature>
<name>A0ABM0JZE0_APLCA</name>
<feature type="compositionally biased region" description="Polar residues" evidence="1">
    <location>
        <begin position="479"/>
        <end position="490"/>
    </location>
</feature>
<evidence type="ECO:0000313" key="3">
    <source>
        <dbReference type="RefSeq" id="XP_005105120.1"/>
    </source>
</evidence>
<feature type="compositionally biased region" description="Polar residues" evidence="1">
    <location>
        <begin position="164"/>
        <end position="176"/>
    </location>
</feature>
<gene>
    <name evidence="3" type="primary">LOC101850272</name>
</gene>
<dbReference type="GeneID" id="101850272"/>
<feature type="compositionally biased region" description="Polar residues" evidence="1">
    <location>
        <begin position="441"/>
        <end position="463"/>
    </location>
</feature>
<dbReference type="Proteomes" id="UP000694888">
    <property type="component" value="Unplaced"/>
</dbReference>
<feature type="compositionally biased region" description="Polar residues" evidence="1">
    <location>
        <begin position="225"/>
        <end position="243"/>
    </location>
</feature>
<organism evidence="2 3">
    <name type="scientific">Aplysia californica</name>
    <name type="common">California sea hare</name>
    <dbReference type="NCBI Taxonomy" id="6500"/>
    <lineage>
        <taxon>Eukaryota</taxon>
        <taxon>Metazoa</taxon>
        <taxon>Spiralia</taxon>
        <taxon>Lophotrochozoa</taxon>
        <taxon>Mollusca</taxon>
        <taxon>Gastropoda</taxon>
        <taxon>Heterobranchia</taxon>
        <taxon>Euthyneura</taxon>
        <taxon>Tectipleura</taxon>
        <taxon>Aplysiida</taxon>
        <taxon>Aplysioidea</taxon>
        <taxon>Aplysiidae</taxon>
        <taxon>Aplysia</taxon>
    </lineage>
</organism>